<dbReference type="PANTHER" id="PTHR16133:SF0">
    <property type="entry name" value="ZINC_IRON REGULATED TRANSPORTER-RELATED PROTEIN 102B, ISOFORM E"/>
    <property type="match status" value="1"/>
</dbReference>
<evidence type="ECO:0000256" key="2">
    <source>
        <dbReference type="ARBA" id="ARBA00004394"/>
    </source>
</evidence>
<accession>M5GE91</accession>
<dbReference type="GO" id="GO:0006829">
    <property type="term" value="P:zinc ion transport"/>
    <property type="evidence" value="ECO:0007669"/>
    <property type="project" value="InterPro"/>
</dbReference>
<dbReference type="GeneID" id="63687446"/>
<keyword evidence="5" id="KW-0333">Golgi apparatus</keyword>
<evidence type="ECO:0000256" key="6">
    <source>
        <dbReference type="ARBA" id="ARBA00023136"/>
    </source>
</evidence>
<dbReference type="Pfam" id="PF02535">
    <property type="entry name" value="Zip"/>
    <property type="match status" value="1"/>
</dbReference>
<name>M5GE91_DACPD</name>
<comment type="subcellular location">
    <subcellularLocation>
        <location evidence="1">Endomembrane system</location>
        <topology evidence="1">Multi-pass membrane protein</topology>
    </subcellularLocation>
    <subcellularLocation>
        <location evidence="2">Golgi apparatus membrane</location>
    </subcellularLocation>
</comment>
<evidence type="ECO:0000256" key="3">
    <source>
        <dbReference type="ARBA" id="ARBA00022692"/>
    </source>
</evidence>
<dbReference type="EMBL" id="JH795860">
    <property type="protein sequence ID" value="EJU03088.1"/>
    <property type="molecule type" value="Genomic_DNA"/>
</dbReference>
<dbReference type="GO" id="GO:0000139">
    <property type="term" value="C:Golgi membrane"/>
    <property type="evidence" value="ECO:0007669"/>
    <property type="project" value="UniProtKB-SubCell"/>
</dbReference>
<reference evidence="8 9" key="1">
    <citation type="journal article" date="2012" name="Science">
        <title>The Paleozoic origin of enzymatic lignin decomposition reconstructed from 31 fungal genomes.</title>
        <authorList>
            <person name="Floudas D."/>
            <person name="Binder M."/>
            <person name="Riley R."/>
            <person name="Barry K."/>
            <person name="Blanchette R.A."/>
            <person name="Henrissat B."/>
            <person name="Martinez A.T."/>
            <person name="Otillar R."/>
            <person name="Spatafora J.W."/>
            <person name="Yadav J.S."/>
            <person name="Aerts A."/>
            <person name="Benoit I."/>
            <person name="Boyd A."/>
            <person name="Carlson A."/>
            <person name="Copeland A."/>
            <person name="Coutinho P.M."/>
            <person name="de Vries R.P."/>
            <person name="Ferreira P."/>
            <person name="Findley K."/>
            <person name="Foster B."/>
            <person name="Gaskell J."/>
            <person name="Glotzer D."/>
            <person name="Gorecki P."/>
            <person name="Heitman J."/>
            <person name="Hesse C."/>
            <person name="Hori C."/>
            <person name="Igarashi K."/>
            <person name="Jurgens J.A."/>
            <person name="Kallen N."/>
            <person name="Kersten P."/>
            <person name="Kohler A."/>
            <person name="Kuees U."/>
            <person name="Kumar T.K.A."/>
            <person name="Kuo A."/>
            <person name="LaButti K."/>
            <person name="Larrondo L.F."/>
            <person name="Lindquist E."/>
            <person name="Ling A."/>
            <person name="Lombard V."/>
            <person name="Lucas S."/>
            <person name="Lundell T."/>
            <person name="Martin R."/>
            <person name="McLaughlin D.J."/>
            <person name="Morgenstern I."/>
            <person name="Morin E."/>
            <person name="Murat C."/>
            <person name="Nagy L.G."/>
            <person name="Nolan M."/>
            <person name="Ohm R.A."/>
            <person name="Patyshakuliyeva A."/>
            <person name="Rokas A."/>
            <person name="Ruiz-Duenas F.J."/>
            <person name="Sabat G."/>
            <person name="Salamov A."/>
            <person name="Samejima M."/>
            <person name="Schmutz J."/>
            <person name="Slot J.C."/>
            <person name="St John F."/>
            <person name="Stenlid J."/>
            <person name="Sun H."/>
            <person name="Sun S."/>
            <person name="Syed K."/>
            <person name="Tsang A."/>
            <person name="Wiebenga A."/>
            <person name="Young D."/>
            <person name="Pisabarro A."/>
            <person name="Eastwood D.C."/>
            <person name="Martin F."/>
            <person name="Cullen D."/>
            <person name="Grigoriev I.V."/>
            <person name="Hibbett D.S."/>
        </authorList>
    </citation>
    <scope>NUCLEOTIDE SEQUENCE [LARGE SCALE GENOMIC DNA]</scope>
    <source>
        <strain evidence="8 9">DJM-731 SS1</strain>
    </source>
</reference>
<keyword evidence="3 7" id="KW-0812">Transmembrane</keyword>
<feature type="transmembrane region" description="Helical" evidence="7">
    <location>
        <begin position="6"/>
        <end position="25"/>
    </location>
</feature>
<feature type="transmembrane region" description="Helical" evidence="7">
    <location>
        <begin position="37"/>
        <end position="54"/>
    </location>
</feature>
<protein>
    <submittedName>
        <fullName evidence="8">Zinc/iron permease</fullName>
    </submittedName>
</protein>
<dbReference type="PANTHER" id="PTHR16133">
    <property type="entry name" value="SOLUTE CARRIER FAMILY 39 ZINC TRANSPORTER , MEMBER 9-RELATED"/>
    <property type="match status" value="1"/>
</dbReference>
<dbReference type="Proteomes" id="UP000030653">
    <property type="component" value="Unassembled WGS sequence"/>
</dbReference>
<dbReference type="RefSeq" id="XP_040629982.1">
    <property type="nucleotide sequence ID" value="XM_040772384.1"/>
</dbReference>
<feature type="transmembrane region" description="Helical" evidence="7">
    <location>
        <begin position="81"/>
        <end position="98"/>
    </location>
</feature>
<keyword evidence="4 7" id="KW-1133">Transmembrane helix</keyword>
<gene>
    <name evidence="8" type="ORF">DACRYDRAFT_21410</name>
</gene>
<sequence>MGFTALFLMSAVMGVTSFAVGSLPLTLTFSHSRLKMLTTYGMGLLLGAALAVIIPEGIETLYSSLPAAGERTDSNPFSQPGRVVAVSLVLGFSVMLFVEQLSSHSKNSGSSTYEMASPGGTLHQHAHESHSKAFSATLALVIHSFADGIALGSSSLGDNSGLELVVFLAIMVHKAPASLGLCTTLLSYSEPRPRIKQYLFAFSAAAPIGALVTYGVVWGLGNAAANLQWWAGVALLFSGGTFLYVATVIQDVSGHSHAPEVEEATPTEELSVSTRLTLLVTGMLTPLVMSTLVGHKH</sequence>
<keyword evidence="9" id="KW-1185">Reference proteome</keyword>
<dbReference type="OMA" id="DDFPSIC"/>
<dbReference type="STRING" id="1858805.M5GE91"/>
<organism evidence="8 9">
    <name type="scientific">Dacryopinax primogenitus (strain DJM 731)</name>
    <name type="common">Brown rot fungus</name>
    <dbReference type="NCBI Taxonomy" id="1858805"/>
    <lineage>
        <taxon>Eukaryota</taxon>
        <taxon>Fungi</taxon>
        <taxon>Dikarya</taxon>
        <taxon>Basidiomycota</taxon>
        <taxon>Agaricomycotina</taxon>
        <taxon>Dacrymycetes</taxon>
        <taxon>Dacrymycetales</taxon>
        <taxon>Dacrymycetaceae</taxon>
        <taxon>Dacryopinax</taxon>
    </lineage>
</organism>
<evidence type="ECO:0000256" key="1">
    <source>
        <dbReference type="ARBA" id="ARBA00004127"/>
    </source>
</evidence>
<keyword evidence="6 7" id="KW-0472">Membrane</keyword>
<proteinExistence type="predicted"/>
<dbReference type="GO" id="GO:0046873">
    <property type="term" value="F:metal ion transmembrane transporter activity"/>
    <property type="evidence" value="ECO:0007669"/>
    <property type="project" value="InterPro"/>
</dbReference>
<evidence type="ECO:0000256" key="4">
    <source>
        <dbReference type="ARBA" id="ARBA00022989"/>
    </source>
</evidence>
<dbReference type="OrthoDB" id="19859at2759"/>
<dbReference type="InterPro" id="IPR045891">
    <property type="entry name" value="ZIP9"/>
</dbReference>
<dbReference type="InterPro" id="IPR003689">
    <property type="entry name" value="ZIP"/>
</dbReference>
<feature type="transmembrane region" description="Helical" evidence="7">
    <location>
        <begin position="227"/>
        <end position="249"/>
    </location>
</feature>
<dbReference type="HOGENOM" id="CLU_028824_2_0_1"/>
<dbReference type="AlphaFoldDB" id="M5GE91"/>
<evidence type="ECO:0000313" key="9">
    <source>
        <dbReference type="Proteomes" id="UP000030653"/>
    </source>
</evidence>
<evidence type="ECO:0000313" key="8">
    <source>
        <dbReference type="EMBL" id="EJU03088.1"/>
    </source>
</evidence>
<feature type="transmembrane region" description="Helical" evidence="7">
    <location>
        <begin position="198"/>
        <end position="221"/>
    </location>
</feature>
<evidence type="ECO:0000256" key="7">
    <source>
        <dbReference type="SAM" id="Phobius"/>
    </source>
</evidence>
<evidence type="ECO:0000256" key="5">
    <source>
        <dbReference type="ARBA" id="ARBA00023034"/>
    </source>
</evidence>